<feature type="compositionally biased region" description="Pro residues" evidence="1">
    <location>
        <begin position="492"/>
        <end position="501"/>
    </location>
</feature>
<reference evidence="2 3" key="1">
    <citation type="submission" date="2024-09" db="EMBL/GenBank/DDBJ databases">
        <authorList>
            <person name="Salinas-Garcia M.A."/>
            <person name="Prieme A."/>
        </authorList>
    </citation>
    <scope>NUCLEOTIDE SEQUENCE [LARGE SCALE GENOMIC DNA]</scope>
    <source>
        <strain evidence="2 3">DSM 21081</strain>
    </source>
</reference>
<sequence>MTIQLGLYRHQWDAAGSGDAQSIQNAMGKTSLDMWNVLLRETLQNSWDARLQERIRFDIAEKELTTEQTDALLHQVFSELPPEGKSRDIRQKTSRGRMRVLTIADRQTRGLGGPIRANIAPAEGQRTDFADFIRNFGRSHSKGLEGGTYGLGKGVLYSASRIGVCLVYSQPRINGAIEPRLIAVSGGDSDYVQDGYKFTGRNWWGVIADDGVVDPLIGVEARLLAQTVGMPVPESDESGTSIMILAPEAYAERLGNVELDARVQALREAAVTWAWPHAVDLGAGPSVDFSFSIDGLALAPIEPSNEPLVRHFVKAYQELERWQGGRSKGPGGLSRGDEVRSQRPKRLLGHLVARHVAEVSNDDEQLMNTVALMRSPKLIVKYMPISAPPAEGGTYAVFKCHPDVDTDFAQAEPVTHDDWIAAKNQKARQANFVNIALNRIREFFSVQNSSTANASGADQVQGASHISSALGTLMGSFTGRGASVPSANEPGPTSPPGPPPSRRASAQLVRPPYLLQMDGTTYVGFPYAIKGGKSGERFALRATAKIVVDGGGTERDEGPARGSTPDFAGWLVGREREVRQIADIEIPAVSELTAVFIQPEDTAVKATLELIEVAT</sequence>
<evidence type="ECO:0000313" key="2">
    <source>
        <dbReference type="EMBL" id="MFB0836111.1"/>
    </source>
</evidence>
<feature type="region of interest" description="Disordered" evidence="1">
    <location>
        <begin position="478"/>
        <end position="505"/>
    </location>
</feature>
<evidence type="ECO:0000313" key="3">
    <source>
        <dbReference type="Proteomes" id="UP001575652"/>
    </source>
</evidence>
<organism evidence="2 3">
    <name type="scientific">Arthrobacter halodurans</name>
    <dbReference type="NCBI Taxonomy" id="516699"/>
    <lineage>
        <taxon>Bacteria</taxon>
        <taxon>Bacillati</taxon>
        <taxon>Actinomycetota</taxon>
        <taxon>Actinomycetes</taxon>
        <taxon>Micrococcales</taxon>
        <taxon>Micrococcaceae</taxon>
        <taxon>Arthrobacter</taxon>
    </lineage>
</organism>
<proteinExistence type="predicted"/>
<accession>A0ABV4UT64</accession>
<evidence type="ECO:0008006" key="4">
    <source>
        <dbReference type="Google" id="ProtNLM"/>
    </source>
</evidence>
<protein>
    <recommendedName>
        <fullName evidence="4">Histidine kinase-, DNA gyrase B-, and HSP90-like ATPase</fullName>
    </recommendedName>
</protein>
<comment type="caution">
    <text evidence="2">The sequence shown here is derived from an EMBL/GenBank/DDBJ whole genome shotgun (WGS) entry which is preliminary data.</text>
</comment>
<evidence type="ECO:0000256" key="1">
    <source>
        <dbReference type="SAM" id="MobiDB-lite"/>
    </source>
</evidence>
<dbReference type="RefSeq" id="WP_373973287.1">
    <property type="nucleotide sequence ID" value="NZ_JBHDLJ010000018.1"/>
</dbReference>
<gene>
    <name evidence="2" type="ORF">ACETWP_16095</name>
</gene>
<name>A0ABV4UT64_9MICC</name>
<dbReference type="Proteomes" id="UP001575652">
    <property type="component" value="Unassembled WGS sequence"/>
</dbReference>
<keyword evidence="3" id="KW-1185">Reference proteome</keyword>
<dbReference type="EMBL" id="JBHDLJ010000018">
    <property type="protein sequence ID" value="MFB0836111.1"/>
    <property type="molecule type" value="Genomic_DNA"/>
</dbReference>
<feature type="region of interest" description="Disordered" evidence="1">
    <location>
        <begin position="323"/>
        <end position="342"/>
    </location>
</feature>